<gene>
    <name evidence="1" type="ORF">F511_33367</name>
</gene>
<accession>A0A2Z7CFF9</accession>
<dbReference type="EMBL" id="KQ995842">
    <property type="protein sequence ID" value="KZV45762.1"/>
    <property type="molecule type" value="Genomic_DNA"/>
</dbReference>
<keyword evidence="2" id="KW-1185">Reference proteome</keyword>
<dbReference type="AlphaFoldDB" id="A0A2Z7CFF9"/>
<proteinExistence type="predicted"/>
<sequence>MRHLHAARPPWCSHGSGCGWFERDRLEVQPVALRPGAAGSGLTKELSGGCRGCMGVCVRLGLVLGLAWADRFDWTGWFNWIGSVSR</sequence>
<reference evidence="1 2" key="1">
    <citation type="journal article" date="2015" name="Proc. Natl. Acad. Sci. U.S.A.">
        <title>The resurrection genome of Boea hygrometrica: A blueprint for survival of dehydration.</title>
        <authorList>
            <person name="Xiao L."/>
            <person name="Yang G."/>
            <person name="Zhang L."/>
            <person name="Yang X."/>
            <person name="Zhao S."/>
            <person name="Ji Z."/>
            <person name="Zhou Q."/>
            <person name="Hu M."/>
            <person name="Wang Y."/>
            <person name="Chen M."/>
            <person name="Xu Y."/>
            <person name="Jin H."/>
            <person name="Xiao X."/>
            <person name="Hu G."/>
            <person name="Bao F."/>
            <person name="Hu Y."/>
            <person name="Wan P."/>
            <person name="Li L."/>
            <person name="Deng X."/>
            <person name="Kuang T."/>
            <person name="Xiang C."/>
            <person name="Zhu J.K."/>
            <person name="Oliver M.J."/>
            <person name="He Y."/>
        </authorList>
    </citation>
    <scope>NUCLEOTIDE SEQUENCE [LARGE SCALE GENOMIC DNA]</scope>
    <source>
        <strain evidence="2">cv. XS01</strain>
    </source>
</reference>
<dbReference type="Proteomes" id="UP000250235">
    <property type="component" value="Unassembled WGS sequence"/>
</dbReference>
<evidence type="ECO:0000313" key="2">
    <source>
        <dbReference type="Proteomes" id="UP000250235"/>
    </source>
</evidence>
<protein>
    <submittedName>
        <fullName evidence="1">Uncharacterized protein</fullName>
    </submittedName>
</protein>
<evidence type="ECO:0000313" key="1">
    <source>
        <dbReference type="EMBL" id="KZV45762.1"/>
    </source>
</evidence>
<organism evidence="1 2">
    <name type="scientific">Dorcoceras hygrometricum</name>
    <dbReference type="NCBI Taxonomy" id="472368"/>
    <lineage>
        <taxon>Eukaryota</taxon>
        <taxon>Viridiplantae</taxon>
        <taxon>Streptophyta</taxon>
        <taxon>Embryophyta</taxon>
        <taxon>Tracheophyta</taxon>
        <taxon>Spermatophyta</taxon>
        <taxon>Magnoliopsida</taxon>
        <taxon>eudicotyledons</taxon>
        <taxon>Gunneridae</taxon>
        <taxon>Pentapetalae</taxon>
        <taxon>asterids</taxon>
        <taxon>lamiids</taxon>
        <taxon>Lamiales</taxon>
        <taxon>Gesneriaceae</taxon>
        <taxon>Didymocarpoideae</taxon>
        <taxon>Trichosporeae</taxon>
        <taxon>Loxocarpinae</taxon>
        <taxon>Dorcoceras</taxon>
    </lineage>
</organism>
<name>A0A2Z7CFF9_9LAMI</name>